<keyword evidence="3" id="KW-1185">Reference proteome</keyword>
<proteinExistence type="predicted"/>
<evidence type="ECO:0000313" key="2">
    <source>
        <dbReference type="EMBL" id="TFV41290.1"/>
    </source>
</evidence>
<dbReference type="RefSeq" id="WP_135178320.1">
    <property type="nucleotide sequence ID" value="NZ_SPQT01000030.1"/>
</dbReference>
<dbReference type="Proteomes" id="UP000297966">
    <property type="component" value="Unassembled WGS sequence"/>
</dbReference>
<dbReference type="InterPro" id="IPR054189">
    <property type="entry name" value="DUF6894"/>
</dbReference>
<dbReference type="EMBL" id="SPQT01000030">
    <property type="protein sequence ID" value="TFV41290.1"/>
    <property type="molecule type" value="Genomic_DNA"/>
</dbReference>
<dbReference type="Pfam" id="PF21834">
    <property type="entry name" value="DUF6894"/>
    <property type="match status" value="1"/>
</dbReference>
<accession>A0A4Y9LCG7</accession>
<name>A0A4Y9LCG7_9BRAD</name>
<dbReference type="OrthoDB" id="8138475at2"/>
<protein>
    <recommendedName>
        <fullName evidence="1">DUF6894 domain-containing protein</fullName>
    </recommendedName>
</protein>
<sequence>MPRYFFDVEDGHRLFDSSGFVCDDDIAAITRAATLAIGVSLDKPEDDPERRIAIISDDGREIGTVPVYSRPSYENPAP</sequence>
<evidence type="ECO:0000313" key="3">
    <source>
        <dbReference type="Proteomes" id="UP000297966"/>
    </source>
</evidence>
<organism evidence="2 3">
    <name type="scientific">Bradyrhizobium niftali</name>
    <dbReference type="NCBI Taxonomy" id="2560055"/>
    <lineage>
        <taxon>Bacteria</taxon>
        <taxon>Pseudomonadati</taxon>
        <taxon>Pseudomonadota</taxon>
        <taxon>Alphaproteobacteria</taxon>
        <taxon>Hyphomicrobiales</taxon>
        <taxon>Nitrobacteraceae</taxon>
        <taxon>Bradyrhizobium</taxon>
    </lineage>
</organism>
<comment type="caution">
    <text evidence="2">The sequence shown here is derived from an EMBL/GenBank/DDBJ whole genome shotgun (WGS) entry which is preliminary data.</text>
</comment>
<gene>
    <name evidence="2" type="ORF">E4K65_37140</name>
</gene>
<dbReference type="AlphaFoldDB" id="A0A4Y9LCG7"/>
<feature type="domain" description="DUF6894" evidence="1">
    <location>
        <begin position="3"/>
        <end position="67"/>
    </location>
</feature>
<evidence type="ECO:0000259" key="1">
    <source>
        <dbReference type="Pfam" id="PF21834"/>
    </source>
</evidence>
<reference evidence="2 3" key="1">
    <citation type="submission" date="2019-03" db="EMBL/GenBank/DDBJ databases">
        <title>Bradyrhizobium diversity isolated from nodules of Chamaecrista fasciculata.</title>
        <authorList>
            <person name="Klepa M.S."/>
            <person name="Urquiaga M.O."/>
            <person name="Hungria M."/>
            <person name="Delamuta J.R."/>
        </authorList>
    </citation>
    <scope>NUCLEOTIDE SEQUENCE [LARGE SCALE GENOMIC DNA]</scope>
    <source>
        <strain evidence="2 3">CNPSo 3448</strain>
    </source>
</reference>